<evidence type="ECO:0000256" key="4">
    <source>
        <dbReference type="ARBA" id="ARBA00022729"/>
    </source>
</evidence>
<dbReference type="PANTHER" id="PTHR42953">
    <property type="entry name" value="HIGH-AFFINITY ZINC UPTAKE SYSTEM PROTEIN ZNUA-RELATED"/>
    <property type="match status" value="1"/>
</dbReference>
<feature type="chain" id="PRO_5047517392" evidence="5">
    <location>
        <begin position="26"/>
        <end position="314"/>
    </location>
</feature>
<keyword evidence="2" id="KW-0813">Transport</keyword>
<dbReference type="InterPro" id="IPR050492">
    <property type="entry name" value="Bact_metal-bind_prot9"/>
</dbReference>
<feature type="signal peptide" evidence="5">
    <location>
        <begin position="1"/>
        <end position="25"/>
    </location>
</feature>
<reference evidence="7" key="1">
    <citation type="journal article" date="2019" name="Int. J. Syst. Evol. Microbiol.">
        <title>The Global Catalogue of Microorganisms (GCM) 10K type strain sequencing project: providing services to taxonomists for standard genome sequencing and annotation.</title>
        <authorList>
            <consortium name="The Broad Institute Genomics Platform"/>
            <consortium name="The Broad Institute Genome Sequencing Center for Infectious Disease"/>
            <person name="Wu L."/>
            <person name="Ma J."/>
        </authorList>
    </citation>
    <scope>NUCLEOTIDE SEQUENCE [LARGE SCALE GENOMIC DNA]</scope>
    <source>
        <strain evidence="7">JCM 17839</strain>
    </source>
</reference>
<comment type="subcellular location">
    <subcellularLocation>
        <location evidence="1">Cell envelope</location>
    </subcellularLocation>
</comment>
<keyword evidence="4 5" id="KW-0732">Signal</keyword>
<dbReference type="Pfam" id="PF01297">
    <property type="entry name" value="ZnuA"/>
    <property type="match status" value="1"/>
</dbReference>
<keyword evidence="3" id="KW-0479">Metal-binding</keyword>
<evidence type="ECO:0000256" key="3">
    <source>
        <dbReference type="ARBA" id="ARBA00022723"/>
    </source>
</evidence>
<evidence type="ECO:0000256" key="5">
    <source>
        <dbReference type="SAM" id="SignalP"/>
    </source>
</evidence>
<name>A0ABP8P3U8_9MICO</name>
<accession>A0ABP8P3U8</accession>
<dbReference type="PANTHER" id="PTHR42953:SF1">
    <property type="entry name" value="METAL-BINDING PROTEIN HI_0362-RELATED"/>
    <property type="match status" value="1"/>
</dbReference>
<gene>
    <name evidence="6" type="ORF">GCM10023171_05440</name>
</gene>
<dbReference type="Proteomes" id="UP001500731">
    <property type="component" value="Unassembled WGS sequence"/>
</dbReference>
<dbReference type="RefSeq" id="WP_345184103.1">
    <property type="nucleotide sequence ID" value="NZ_BAABGP010000004.1"/>
</dbReference>
<dbReference type="SUPFAM" id="SSF53807">
    <property type="entry name" value="Helical backbone' metal receptor"/>
    <property type="match status" value="1"/>
</dbReference>
<dbReference type="InterPro" id="IPR006127">
    <property type="entry name" value="ZnuA-like"/>
</dbReference>
<sequence>MQKPLAALALAAATMLALAGCSATAANGTAGDPASSGSADAIAVTASTNVWGDIAKEIGGDHVRVTSVIASLSQDPHEYEVTAADQLKVKNAKLILENGGGYDAFFGDLVKKSGSPAPVVTAVTFAPTWPQGTDGAKTVEGFNEHVWYDTAVVDDVAKKVAGELSSIAPAHKADFEKNLAAFEQGLAGLNSSLAAIKAAHDGQKIFVTEPVPLYLTTAAGLVNITPDAFSHAVEEGQDVPPATLLEATRLVGSGDVSVLFANAQAGGAETTKVIGVAKEKNVPVQEVTELVPDGKNYLSWMKDNIATLSRNLDR</sequence>
<organism evidence="6 7">
    <name type="scientific">Microbacterium panaciterrae</name>
    <dbReference type="NCBI Taxonomy" id="985759"/>
    <lineage>
        <taxon>Bacteria</taxon>
        <taxon>Bacillati</taxon>
        <taxon>Actinomycetota</taxon>
        <taxon>Actinomycetes</taxon>
        <taxon>Micrococcales</taxon>
        <taxon>Microbacteriaceae</taxon>
        <taxon>Microbacterium</taxon>
    </lineage>
</organism>
<keyword evidence="7" id="KW-1185">Reference proteome</keyword>
<dbReference type="EMBL" id="BAABGP010000004">
    <property type="protein sequence ID" value="GAA4479709.1"/>
    <property type="molecule type" value="Genomic_DNA"/>
</dbReference>
<evidence type="ECO:0000313" key="6">
    <source>
        <dbReference type="EMBL" id="GAA4479709.1"/>
    </source>
</evidence>
<evidence type="ECO:0000313" key="7">
    <source>
        <dbReference type="Proteomes" id="UP001500731"/>
    </source>
</evidence>
<evidence type="ECO:0000256" key="2">
    <source>
        <dbReference type="ARBA" id="ARBA00022448"/>
    </source>
</evidence>
<proteinExistence type="predicted"/>
<dbReference type="Gene3D" id="3.40.50.1980">
    <property type="entry name" value="Nitrogenase molybdenum iron protein domain"/>
    <property type="match status" value="2"/>
</dbReference>
<evidence type="ECO:0000256" key="1">
    <source>
        <dbReference type="ARBA" id="ARBA00004196"/>
    </source>
</evidence>
<comment type="caution">
    <text evidence="6">The sequence shown here is derived from an EMBL/GenBank/DDBJ whole genome shotgun (WGS) entry which is preliminary data.</text>
</comment>
<protein>
    <submittedName>
        <fullName evidence="6">Zinc ABC transporter substrate-binding protein</fullName>
    </submittedName>
</protein>